<reference evidence="1 2" key="1">
    <citation type="journal article" date="2012" name="Science">
        <title>The Paleozoic origin of enzymatic lignin decomposition reconstructed from 31 fungal genomes.</title>
        <authorList>
            <person name="Floudas D."/>
            <person name="Binder M."/>
            <person name="Riley R."/>
            <person name="Barry K."/>
            <person name="Blanchette R.A."/>
            <person name="Henrissat B."/>
            <person name="Martinez A.T."/>
            <person name="Otillar R."/>
            <person name="Spatafora J.W."/>
            <person name="Yadav J.S."/>
            <person name="Aerts A."/>
            <person name="Benoit I."/>
            <person name="Boyd A."/>
            <person name="Carlson A."/>
            <person name="Copeland A."/>
            <person name="Coutinho P.M."/>
            <person name="de Vries R.P."/>
            <person name="Ferreira P."/>
            <person name="Findley K."/>
            <person name="Foster B."/>
            <person name="Gaskell J."/>
            <person name="Glotzer D."/>
            <person name="Gorecki P."/>
            <person name="Heitman J."/>
            <person name="Hesse C."/>
            <person name="Hori C."/>
            <person name="Igarashi K."/>
            <person name="Jurgens J.A."/>
            <person name="Kallen N."/>
            <person name="Kersten P."/>
            <person name="Kohler A."/>
            <person name="Kuees U."/>
            <person name="Kumar T.K.A."/>
            <person name="Kuo A."/>
            <person name="LaButti K."/>
            <person name="Larrondo L.F."/>
            <person name="Lindquist E."/>
            <person name="Ling A."/>
            <person name="Lombard V."/>
            <person name="Lucas S."/>
            <person name="Lundell T."/>
            <person name="Martin R."/>
            <person name="McLaughlin D.J."/>
            <person name="Morgenstern I."/>
            <person name="Morin E."/>
            <person name="Murat C."/>
            <person name="Nagy L.G."/>
            <person name="Nolan M."/>
            <person name="Ohm R.A."/>
            <person name="Patyshakuliyeva A."/>
            <person name="Rokas A."/>
            <person name="Ruiz-Duenas F.J."/>
            <person name="Sabat G."/>
            <person name="Salamov A."/>
            <person name="Samejima M."/>
            <person name="Schmutz J."/>
            <person name="Slot J.C."/>
            <person name="St John F."/>
            <person name="Stenlid J."/>
            <person name="Sun H."/>
            <person name="Sun S."/>
            <person name="Syed K."/>
            <person name="Tsang A."/>
            <person name="Wiebenga A."/>
            <person name="Young D."/>
            <person name="Pisabarro A."/>
            <person name="Eastwood D.C."/>
            <person name="Martin F."/>
            <person name="Cullen D."/>
            <person name="Grigoriev I.V."/>
            <person name="Hibbett D.S."/>
        </authorList>
    </citation>
    <scope>NUCLEOTIDE SEQUENCE</scope>
    <source>
        <strain evidence="2">FP-58527</strain>
    </source>
</reference>
<evidence type="ECO:0000313" key="1">
    <source>
        <dbReference type="EMBL" id="EPS96094.1"/>
    </source>
</evidence>
<gene>
    <name evidence="1" type="ORF">FOMPIDRAFT_93246</name>
</gene>
<keyword evidence="2" id="KW-1185">Reference proteome</keyword>
<proteinExistence type="predicted"/>
<dbReference type="Proteomes" id="UP000015241">
    <property type="component" value="Unassembled WGS sequence"/>
</dbReference>
<organism evidence="1 2">
    <name type="scientific">Fomitopsis schrenkii</name>
    <name type="common">Brown rot fungus</name>
    <dbReference type="NCBI Taxonomy" id="2126942"/>
    <lineage>
        <taxon>Eukaryota</taxon>
        <taxon>Fungi</taxon>
        <taxon>Dikarya</taxon>
        <taxon>Basidiomycota</taxon>
        <taxon>Agaricomycotina</taxon>
        <taxon>Agaricomycetes</taxon>
        <taxon>Polyporales</taxon>
        <taxon>Fomitopsis</taxon>
    </lineage>
</organism>
<dbReference type="HOGENOM" id="CLU_1129085_0_0_1"/>
<sequence>MSNVHNAGPPQSFDLAPIRDFMERHQQGTIRFQELLVHNGDWLGEQMPTLLSVLSESPFEMRLKRLGWTTISRAGRSTNWEVLCPQMERIFRLSQPRLEYLHLGVDTDDAWLERFDLSACNNLKVLALSFAHEHSNDWPHVPLFLSSVTSTALVTIGLTVNLFRCNSLFSQEFFDWRRLNDALLSVHKRRPLAALSVDFRFIIYHGEPPDVHEPLQTRLAPVLEAGMQVNISSHAYSSRIPHSFPP</sequence>
<protein>
    <recommendedName>
        <fullName evidence="3">F-box domain-containing protein</fullName>
    </recommendedName>
</protein>
<dbReference type="InParanoid" id="S8FC36"/>
<dbReference type="AlphaFoldDB" id="S8FC36"/>
<evidence type="ECO:0008006" key="3">
    <source>
        <dbReference type="Google" id="ProtNLM"/>
    </source>
</evidence>
<name>S8FC36_FOMSC</name>
<accession>S8FC36</accession>
<dbReference type="EMBL" id="KE504194">
    <property type="protein sequence ID" value="EPS96094.1"/>
    <property type="molecule type" value="Genomic_DNA"/>
</dbReference>
<evidence type="ECO:0000313" key="2">
    <source>
        <dbReference type="Proteomes" id="UP000015241"/>
    </source>
</evidence>